<dbReference type="GO" id="GO:0006886">
    <property type="term" value="P:intracellular protein transport"/>
    <property type="evidence" value="ECO:0007669"/>
    <property type="project" value="InterPro"/>
</dbReference>
<dbReference type="InterPro" id="IPR048631">
    <property type="entry name" value="SecD_1st"/>
</dbReference>
<dbReference type="Pfam" id="PF22599">
    <property type="entry name" value="SecDF_P1_head"/>
    <property type="match status" value="1"/>
</dbReference>
<feature type="transmembrane region" description="Helical" evidence="9">
    <location>
        <begin position="434"/>
        <end position="454"/>
    </location>
</feature>
<keyword evidence="4 9" id="KW-0812">Transmembrane</keyword>
<evidence type="ECO:0000256" key="3">
    <source>
        <dbReference type="ARBA" id="ARBA00022475"/>
    </source>
</evidence>
<dbReference type="Pfam" id="PF02355">
    <property type="entry name" value="SecD_SecF_C"/>
    <property type="match status" value="1"/>
</dbReference>
<feature type="domain" description="Protein export membrane protein SecD/SecF C-terminal" evidence="10">
    <location>
        <begin position="323"/>
        <end position="485"/>
    </location>
</feature>
<feature type="transmembrane region" description="Helical" evidence="9">
    <location>
        <begin position="341"/>
        <end position="359"/>
    </location>
</feature>
<dbReference type="Gene3D" id="3.30.70.3400">
    <property type="match status" value="1"/>
</dbReference>
<dbReference type="InterPro" id="IPR055344">
    <property type="entry name" value="SecD_SecF_C_bact"/>
</dbReference>
<keyword evidence="7" id="KW-0811">Translocation</keyword>
<reference evidence="13" key="2">
    <citation type="submission" date="2019-01" db="EMBL/GenBank/DDBJ databases">
        <authorList>
            <consortium name="NCBI Pathogen Detection Project"/>
        </authorList>
    </citation>
    <scope>NUCLEOTIDE SEQUENCE</scope>
    <source>
        <strain evidence="13">BCW_3452</strain>
    </source>
</reference>
<evidence type="ECO:0000256" key="7">
    <source>
        <dbReference type="ARBA" id="ARBA00023010"/>
    </source>
</evidence>
<evidence type="ECO:0000259" key="10">
    <source>
        <dbReference type="Pfam" id="PF02355"/>
    </source>
</evidence>
<comment type="caution">
    <text evidence="13">The sequence shown here is derived from an EMBL/GenBank/DDBJ whole genome shotgun (WGS) entry which is preliminary data.</text>
</comment>
<keyword evidence="5" id="KW-0653">Protein transport</keyword>
<feature type="domain" description="Protein translocase subunit SecDF P1" evidence="11">
    <location>
        <begin position="134"/>
        <end position="188"/>
    </location>
</feature>
<dbReference type="GO" id="GO:0005886">
    <property type="term" value="C:plasma membrane"/>
    <property type="evidence" value="ECO:0007669"/>
    <property type="project" value="UniProtKB-SubCell"/>
</dbReference>
<evidence type="ECO:0000256" key="8">
    <source>
        <dbReference type="ARBA" id="ARBA00023136"/>
    </source>
</evidence>
<sequence length="491" mass="53053">MFQYSNFKKGVSLFLVMLPLLICVVIASGKLPYFPSVGMGIDLKGGHQLLLRVERDDAVLELSNHVKDKLHIYGIVSPESFADSEYWRFSTDKPVPEEVRSELSHMGFSVAASGNDLVLSNVTSAIDNLTSEAIKKNIQVLVSRVNTIGVADVAIYKQGQSTIVVELPSGGSLEQTKEIISSSAQVFFFGEGGKNGQEVSNSELTVVRSLESIIDGSHIRDAQSIISNDSGLPVVSISLTSEGAELMKQFSSRNIGKPMISTIVDAKYINGVKVRTETLVNYAMVRETLSGTFVISGIDDHDEVTRTAIVLKSGSLSLPMFVESEQSINPRLGDENIQKSAVAFGIGLLLLAAFLMYWYRGVALIGMLSLVFTASLIICLLMLLGASLTLTGVAGIVLTMGMAIDAIIIIFERMKENTPTPTIVDFGKAYGDTISSIFNANLTTFIAAIFIYLMDSIILKGFAMTLFIGVIATLLSVWWAKCVVLTLNGGK</sequence>
<dbReference type="EMBL" id="DACRBY010000017">
    <property type="protein sequence ID" value="HAS8540989.1"/>
    <property type="molecule type" value="Genomic_DNA"/>
</dbReference>
<feature type="transmembrane region" description="Helical" evidence="9">
    <location>
        <begin position="12"/>
        <end position="34"/>
    </location>
</feature>
<evidence type="ECO:0000256" key="4">
    <source>
        <dbReference type="ARBA" id="ARBA00022692"/>
    </source>
</evidence>
<keyword evidence="6 9" id="KW-1133">Transmembrane helix</keyword>
<dbReference type="InterPro" id="IPR048634">
    <property type="entry name" value="SecD_SecF_C"/>
</dbReference>
<dbReference type="Gene3D" id="1.20.1640.10">
    <property type="entry name" value="Multidrug efflux transporter AcrB transmembrane domain"/>
    <property type="match status" value="1"/>
</dbReference>
<dbReference type="SUPFAM" id="SSF82866">
    <property type="entry name" value="Multidrug efflux transporter AcrB transmembrane domain"/>
    <property type="match status" value="1"/>
</dbReference>
<evidence type="ECO:0000256" key="6">
    <source>
        <dbReference type="ARBA" id="ARBA00022989"/>
    </source>
</evidence>
<evidence type="ECO:0000256" key="9">
    <source>
        <dbReference type="SAM" id="Phobius"/>
    </source>
</evidence>
<comment type="subcellular location">
    <subcellularLocation>
        <location evidence="1">Cell membrane</location>
        <topology evidence="1">Multi-pass membrane protein</topology>
    </subcellularLocation>
</comment>
<evidence type="ECO:0000256" key="1">
    <source>
        <dbReference type="ARBA" id="ARBA00004651"/>
    </source>
</evidence>
<name>A0A8H9N1A9_VIBVL</name>
<protein>
    <submittedName>
        <fullName evidence="13">Protein translocase subunit SecD</fullName>
    </submittedName>
</protein>
<feature type="transmembrane region" description="Helical" evidence="9">
    <location>
        <begin position="461"/>
        <end position="480"/>
    </location>
</feature>
<feature type="domain" description="SecDF P1 head subdomain" evidence="12">
    <location>
        <begin position="207"/>
        <end position="317"/>
    </location>
</feature>
<dbReference type="PANTHER" id="PTHR30081:SF1">
    <property type="entry name" value="PROTEIN TRANSLOCASE SUBUNIT SECD"/>
    <property type="match status" value="1"/>
</dbReference>
<feature type="transmembrane region" description="Helical" evidence="9">
    <location>
        <begin position="393"/>
        <end position="414"/>
    </location>
</feature>
<keyword evidence="3" id="KW-1003">Cell membrane</keyword>
<dbReference type="Gene3D" id="3.30.1360.200">
    <property type="match status" value="1"/>
</dbReference>
<gene>
    <name evidence="13" type="primary">secD</name>
    <name evidence="13" type="ORF">I7730_14455</name>
</gene>
<dbReference type="PANTHER" id="PTHR30081">
    <property type="entry name" value="PROTEIN-EXPORT MEMBRANE PROTEIN SEC"/>
    <property type="match status" value="1"/>
</dbReference>
<accession>A0A8H9N1A9</accession>
<dbReference type="GO" id="GO:0015450">
    <property type="term" value="F:protein-transporting ATPase activity"/>
    <property type="evidence" value="ECO:0007669"/>
    <property type="project" value="InterPro"/>
</dbReference>
<keyword evidence="2" id="KW-0813">Transport</keyword>
<feature type="transmembrane region" description="Helical" evidence="9">
    <location>
        <begin position="365"/>
        <end position="386"/>
    </location>
</feature>
<evidence type="ECO:0000259" key="12">
    <source>
        <dbReference type="Pfam" id="PF22599"/>
    </source>
</evidence>
<evidence type="ECO:0000256" key="5">
    <source>
        <dbReference type="ARBA" id="ARBA00022927"/>
    </source>
</evidence>
<dbReference type="InterPro" id="IPR022813">
    <property type="entry name" value="SecD/SecF_arch_bac"/>
</dbReference>
<dbReference type="Proteomes" id="UP000863257">
    <property type="component" value="Unassembled WGS sequence"/>
</dbReference>
<dbReference type="NCBIfam" id="TIGR01129">
    <property type="entry name" value="secD"/>
    <property type="match status" value="1"/>
</dbReference>
<organism evidence="13">
    <name type="scientific">Vibrio vulnificus</name>
    <dbReference type="NCBI Taxonomy" id="672"/>
    <lineage>
        <taxon>Bacteria</taxon>
        <taxon>Pseudomonadati</taxon>
        <taxon>Pseudomonadota</taxon>
        <taxon>Gammaproteobacteria</taxon>
        <taxon>Vibrionales</taxon>
        <taxon>Vibrionaceae</taxon>
        <taxon>Vibrio</taxon>
    </lineage>
</organism>
<proteinExistence type="predicted"/>
<dbReference type="NCBIfam" id="TIGR00916">
    <property type="entry name" value="2A0604s01"/>
    <property type="match status" value="1"/>
</dbReference>
<keyword evidence="8 9" id="KW-0472">Membrane</keyword>
<dbReference type="Pfam" id="PF21760">
    <property type="entry name" value="SecD_1st"/>
    <property type="match status" value="1"/>
</dbReference>
<dbReference type="InterPro" id="IPR005791">
    <property type="entry name" value="SecD"/>
</dbReference>
<dbReference type="InterPro" id="IPR054384">
    <property type="entry name" value="SecDF_P1_head"/>
</dbReference>
<evidence type="ECO:0000256" key="2">
    <source>
        <dbReference type="ARBA" id="ARBA00022448"/>
    </source>
</evidence>
<evidence type="ECO:0000259" key="11">
    <source>
        <dbReference type="Pfam" id="PF21760"/>
    </source>
</evidence>
<evidence type="ECO:0000313" key="13">
    <source>
        <dbReference type="EMBL" id="HAS8540989.1"/>
    </source>
</evidence>
<reference evidence="13" key="1">
    <citation type="journal article" date="2018" name="Genome Biol.">
        <title>SKESA: strategic k-mer extension for scrupulous assemblies.</title>
        <authorList>
            <person name="Souvorov A."/>
            <person name="Agarwala R."/>
            <person name="Lipman D.J."/>
        </authorList>
    </citation>
    <scope>NUCLEOTIDE SEQUENCE</scope>
    <source>
        <strain evidence="13">BCW_3452</strain>
    </source>
</reference>
<dbReference type="AlphaFoldDB" id="A0A8H9N1A9"/>